<sequence>MQSLKRDTPTSYPQPTSARRMLMSMEKPPRRPRGTRAETVQVAYYIAPEAKRVLVELSDKLGVSAGAGLEKILLNLELDERGLPVWADHDNIQEVLPMARAS</sequence>
<accession>A0A3A5M2P7</accession>
<protein>
    <submittedName>
        <fullName evidence="2">Uncharacterized protein</fullName>
    </submittedName>
</protein>
<dbReference type="AlphaFoldDB" id="A0A3A5M2P7"/>
<dbReference type="Proteomes" id="UP000272560">
    <property type="component" value="Unassembled WGS sequence"/>
</dbReference>
<feature type="region of interest" description="Disordered" evidence="1">
    <location>
        <begin position="1"/>
        <end position="36"/>
    </location>
</feature>
<dbReference type="RefSeq" id="WP_120150043.1">
    <property type="nucleotide sequence ID" value="NZ_QZVT01000010.1"/>
</dbReference>
<proteinExistence type="predicted"/>
<dbReference type="EMBL" id="QZVT01000010">
    <property type="protein sequence ID" value="RJT76953.1"/>
    <property type="molecule type" value="Genomic_DNA"/>
</dbReference>
<comment type="caution">
    <text evidence="2">The sequence shown here is derived from an EMBL/GenBank/DDBJ whole genome shotgun (WGS) entry which is preliminary data.</text>
</comment>
<name>A0A3A5M2P7_9MICC</name>
<organism evidence="2 3">
    <name type="scientific">Arthrobacter cheniae</name>
    <dbReference type="NCBI Taxonomy" id="1258888"/>
    <lineage>
        <taxon>Bacteria</taxon>
        <taxon>Bacillati</taxon>
        <taxon>Actinomycetota</taxon>
        <taxon>Actinomycetes</taxon>
        <taxon>Micrococcales</taxon>
        <taxon>Micrococcaceae</taxon>
        <taxon>Arthrobacter</taxon>
    </lineage>
</organism>
<dbReference type="OrthoDB" id="4954170at2"/>
<evidence type="ECO:0000256" key="1">
    <source>
        <dbReference type="SAM" id="MobiDB-lite"/>
    </source>
</evidence>
<evidence type="ECO:0000313" key="3">
    <source>
        <dbReference type="Proteomes" id="UP000272560"/>
    </source>
</evidence>
<reference evidence="2 3" key="1">
    <citation type="submission" date="2018-09" db="EMBL/GenBank/DDBJ databases">
        <title>Novel species of Arthrobacter.</title>
        <authorList>
            <person name="Liu Q."/>
            <person name="Xin Y.-H."/>
        </authorList>
    </citation>
    <scope>NUCLEOTIDE SEQUENCE [LARGE SCALE GENOMIC DNA]</scope>
    <source>
        <strain evidence="2 3">Hz2</strain>
    </source>
</reference>
<keyword evidence="3" id="KW-1185">Reference proteome</keyword>
<gene>
    <name evidence="2" type="ORF">D6T63_15965</name>
</gene>
<evidence type="ECO:0000313" key="2">
    <source>
        <dbReference type="EMBL" id="RJT76953.1"/>
    </source>
</evidence>